<evidence type="ECO:0000313" key="1">
    <source>
        <dbReference type="EMBL" id="PAA65117.1"/>
    </source>
</evidence>
<reference evidence="1 2" key="1">
    <citation type="submission" date="2017-06" db="EMBL/GenBank/DDBJ databases">
        <title>A platform for efficient transgenesis in Macrostomum lignano, a flatworm model organism for stem cell research.</title>
        <authorList>
            <person name="Berezikov E."/>
        </authorList>
    </citation>
    <scope>NUCLEOTIDE SEQUENCE [LARGE SCALE GENOMIC DNA]</scope>
    <source>
        <strain evidence="1">DV1</strain>
        <tissue evidence="1">Whole organism</tissue>
    </source>
</reference>
<dbReference type="Proteomes" id="UP000215902">
    <property type="component" value="Unassembled WGS sequence"/>
</dbReference>
<evidence type="ECO:0000313" key="2">
    <source>
        <dbReference type="Proteomes" id="UP000215902"/>
    </source>
</evidence>
<feature type="non-terminal residue" evidence="1">
    <location>
        <position position="1"/>
    </location>
</feature>
<sequence length="120" mass="13950">LIEDTIPVTTVKADELRAHIGTKNVVVKMDIESGEHLFMKTGEKLFRELNIMALQMEFWRKKLSNGPQLSKHYEFVTHFMTSRNFSLLSMSFQVQNIATFNEWDGLWVRNDFVAQVARNG</sequence>
<accession>A0A267EW60</accession>
<dbReference type="EMBL" id="NIVC01001680">
    <property type="protein sequence ID" value="PAA65117.1"/>
    <property type="molecule type" value="Genomic_DNA"/>
</dbReference>
<protein>
    <recommendedName>
        <fullName evidence="3">Methyltransf_21 domain-containing protein</fullName>
    </recommendedName>
</protein>
<comment type="caution">
    <text evidence="1">The sequence shown here is derived from an EMBL/GenBank/DDBJ whole genome shotgun (WGS) entry which is preliminary data.</text>
</comment>
<name>A0A267EW60_9PLAT</name>
<dbReference type="OrthoDB" id="411251at2759"/>
<dbReference type="AlphaFoldDB" id="A0A267EW60"/>
<proteinExistence type="predicted"/>
<keyword evidence="2" id="KW-1185">Reference proteome</keyword>
<gene>
    <name evidence="1" type="ORF">BOX15_Mlig033448g1</name>
</gene>
<organism evidence="1 2">
    <name type="scientific">Macrostomum lignano</name>
    <dbReference type="NCBI Taxonomy" id="282301"/>
    <lineage>
        <taxon>Eukaryota</taxon>
        <taxon>Metazoa</taxon>
        <taxon>Spiralia</taxon>
        <taxon>Lophotrochozoa</taxon>
        <taxon>Platyhelminthes</taxon>
        <taxon>Rhabditophora</taxon>
        <taxon>Macrostomorpha</taxon>
        <taxon>Macrostomida</taxon>
        <taxon>Macrostomidae</taxon>
        <taxon>Macrostomum</taxon>
    </lineage>
</organism>
<evidence type="ECO:0008006" key="3">
    <source>
        <dbReference type="Google" id="ProtNLM"/>
    </source>
</evidence>